<organism evidence="2 3">
    <name type="scientific">Streptomyces olivoverticillatus</name>
    <dbReference type="NCBI Taxonomy" id="66427"/>
    <lineage>
        <taxon>Bacteria</taxon>
        <taxon>Bacillati</taxon>
        <taxon>Actinomycetota</taxon>
        <taxon>Actinomycetes</taxon>
        <taxon>Kitasatosporales</taxon>
        <taxon>Streptomycetaceae</taxon>
        <taxon>Streptomyces</taxon>
    </lineage>
</organism>
<name>A0A7W7LK49_9ACTN</name>
<dbReference type="AlphaFoldDB" id="A0A7W7LK49"/>
<evidence type="ECO:0000313" key="2">
    <source>
        <dbReference type="EMBL" id="MBB4891715.1"/>
    </source>
</evidence>
<evidence type="ECO:0000313" key="3">
    <source>
        <dbReference type="Proteomes" id="UP000556084"/>
    </source>
</evidence>
<sequence>MPQFAWRKSSYSAGGEGACVEVSPTPTHHIRLRESDRPRTVIATTQPAWASLLDSIKGGRLRA</sequence>
<protein>
    <recommendedName>
        <fullName evidence="1">DUF397 domain-containing protein</fullName>
    </recommendedName>
</protein>
<dbReference type="Proteomes" id="UP000556084">
    <property type="component" value="Unassembled WGS sequence"/>
</dbReference>
<gene>
    <name evidence="2" type="ORF">FHS39_000715</name>
</gene>
<keyword evidence="3" id="KW-1185">Reference proteome</keyword>
<dbReference type="Pfam" id="PF04149">
    <property type="entry name" value="DUF397"/>
    <property type="match status" value="1"/>
</dbReference>
<dbReference type="EMBL" id="JACHJH010000001">
    <property type="protein sequence ID" value="MBB4891715.1"/>
    <property type="molecule type" value="Genomic_DNA"/>
</dbReference>
<accession>A0A7W7LK49</accession>
<proteinExistence type="predicted"/>
<evidence type="ECO:0000259" key="1">
    <source>
        <dbReference type="Pfam" id="PF04149"/>
    </source>
</evidence>
<comment type="caution">
    <text evidence="2">The sequence shown here is derived from an EMBL/GenBank/DDBJ whole genome shotgun (WGS) entry which is preliminary data.</text>
</comment>
<reference evidence="2 3" key="1">
    <citation type="submission" date="2020-08" db="EMBL/GenBank/DDBJ databases">
        <title>Genomic Encyclopedia of Type Strains, Phase III (KMG-III): the genomes of soil and plant-associated and newly described type strains.</title>
        <authorList>
            <person name="Whitman W."/>
        </authorList>
    </citation>
    <scope>NUCLEOTIDE SEQUENCE [LARGE SCALE GENOMIC DNA]</scope>
    <source>
        <strain evidence="2 3">CECT 3266</strain>
    </source>
</reference>
<feature type="domain" description="DUF397" evidence="1">
    <location>
        <begin position="5"/>
        <end position="57"/>
    </location>
</feature>
<dbReference type="InterPro" id="IPR007278">
    <property type="entry name" value="DUF397"/>
</dbReference>
<dbReference type="RefSeq" id="WP_184346239.1">
    <property type="nucleotide sequence ID" value="NZ_JACHJH010000001.1"/>
</dbReference>